<sequence>MKRLVIALGIIGAIAAIAIISLLMLWSTCNAITEQAESICKSLDEKNIDNANRQSQQLEDYWEEHRGVLSFFFRRYQISEISISITMVRGLLQYNDTALAGAFCQQISHRINEFWKGELPLPGSIL</sequence>
<dbReference type="Pfam" id="PF14276">
    <property type="entry name" value="DUF4363"/>
    <property type="match status" value="1"/>
</dbReference>
<dbReference type="EMBL" id="FNID01000040">
    <property type="protein sequence ID" value="SDN93269.1"/>
    <property type="molecule type" value="Genomic_DNA"/>
</dbReference>
<evidence type="ECO:0008006" key="3">
    <source>
        <dbReference type="Google" id="ProtNLM"/>
    </source>
</evidence>
<organism evidence="1 2">
    <name type="scientific">Acetanaerobacterium elongatum</name>
    <dbReference type="NCBI Taxonomy" id="258515"/>
    <lineage>
        <taxon>Bacteria</taxon>
        <taxon>Bacillati</taxon>
        <taxon>Bacillota</taxon>
        <taxon>Clostridia</taxon>
        <taxon>Eubacteriales</taxon>
        <taxon>Oscillospiraceae</taxon>
        <taxon>Acetanaerobacterium</taxon>
    </lineage>
</organism>
<gene>
    <name evidence="1" type="ORF">SAMN05192585_1404</name>
</gene>
<keyword evidence="2" id="KW-1185">Reference proteome</keyword>
<dbReference type="InterPro" id="IPR025373">
    <property type="entry name" value="DUF4363"/>
</dbReference>
<protein>
    <recommendedName>
        <fullName evidence="3">DUF4363 family protein</fullName>
    </recommendedName>
</protein>
<evidence type="ECO:0000313" key="1">
    <source>
        <dbReference type="EMBL" id="SDN93269.1"/>
    </source>
</evidence>
<dbReference type="RefSeq" id="WP_162840431.1">
    <property type="nucleotide sequence ID" value="NZ_FNID01000040.1"/>
</dbReference>
<proteinExistence type="predicted"/>
<evidence type="ECO:0000313" key="2">
    <source>
        <dbReference type="Proteomes" id="UP000199182"/>
    </source>
</evidence>
<reference evidence="1 2" key="1">
    <citation type="submission" date="2016-10" db="EMBL/GenBank/DDBJ databases">
        <authorList>
            <person name="de Groot N.N."/>
        </authorList>
    </citation>
    <scope>NUCLEOTIDE SEQUENCE [LARGE SCALE GENOMIC DNA]</scope>
    <source>
        <strain evidence="1 2">CGMCC 1.5012</strain>
    </source>
</reference>
<accession>A0A1H0FFS9</accession>
<dbReference type="AlphaFoldDB" id="A0A1H0FFS9"/>
<dbReference type="Proteomes" id="UP000199182">
    <property type="component" value="Unassembled WGS sequence"/>
</dbReference>
<name>A0A1H0FFS9_9FIRM</name>